<dbReference type="RefSeq" id="XP_033539018.1">
    <property type="nucleotide sequence ID" value="XM_033682385.1"/>
</dbReference>
<protein>
    <submittedName>
        <fullName evidence="3 5">Uncharacterized protein</fullName>
    </submittedName>
</protein>
<evidence type="ECO:0000313" key="5">
    <source>
        <dbReference type="RefSeq" id="XP_033539018.1"/>
    </source>
</evidence>
<reference evidence="5" key="3">
    <citation type="submission" date="2025-04" db="UniProtKB">
        <authorList>
            <consortium name="RefSeq"/>
        </authorList>
    </citation>
    <scope>IDENTIFICATION</scope>
    <source>
        <strain evidence="5">CBS 781.70</strain>
    </source>
</reference>
<proteinExistence type="predicted"/>
<reference evidence="5" key="2">
    <citation type="submission" date="2020-04" db="EMBL/GenBank/DDBJ databases">
        <authorList>
            <consortium name="NCBI Genome Project"/>
        </authorList>
    </citation>
    <scope>NUCLEOTIDE SEQUENCE</scope>
    <source>
        <strain evidence="5">CBS 781.70</strain>
    </source>
</reference>
<dbReference type="OrthoDB" id="4725912at2759"/>
<evidence type="ECO:0000256" key="1">
    <source>
        <dbReference type="SAM" id="MobiDB-lite"/>
    </source>
</evidence>
<dbReference type="Proteomes" id="UP000504638">
    <property type="component" value="Unplaced"/>
</dbReference>
<feature type="compositionally biased region" description="Basic and acidic residues" evidence="1">
    <location>
        <begin position="168"/>
        <end position="195"/>
    </location>
</feature>
<accession>A0A6G1GH04</accession>
<dbReference type="AlphaFoldDB" id="A0A6G1GH04"/>
<sequence length="201" mass="23467">MLSHQRASMQGRALHVDFFWKNFKAKVVEKDDPEAKPVYLVDFKSLKPHLPITLKTQKRFKLEYTHQSRTYSDTDESVTMHWTSDSDFKVWDFICMDADQRPVAKYSANFWAVKKIGTIEFMGPKANNEAVRQEMLVMGLTLFYCVALRSTSILSFFGAIFSQPSRKSKTEREALVKAEEETQREKKEEEERERPGQVQNI</sequence>
<evidence type="ECO:0000256" key="2">
    <source>
        <dbReference type="SAM" id="Phobius"/>
    </source>
</evidence>
<keyword evidence="2" id="KW-0472">Membrane</keyword>
<keyword evidence="4" id="KW-1185">Reference proteome</keyword>
<gene>
    <name evidence="3 5" type="ORF">P152DRAFT_504652</name>
</gene>
<evidence type="ECO:0000313" key="4">
    <source>
        <dbReference type="Proteomes" id="UP000504638"/>
    </source>
</evidence>
<dbReference type="EMBL" id="ML975149">
    <property type="protein sequence ID" value="KAF1817387.1"/>
    <property type="molecule type" value="Genomic_DNA"/>
</dbReference>
<reference evidence="3 5" key="1">
    <citation type="submission" date="2020-01" db="EMBL/GenBank/DDBJ databases">
        <authorList>
            <consortium name="DOE Joint Genome Institute"/>
            <person name="Haridas S."/>
            <person name="Albert R."/>
            <person name="Binder M."/>
            <person name="Bloem J."/>
            <person name="Labutti K."/>
            <person name="Salamov A."/>
            <person name="Andreopoulos B."/>
            <person name="Baker S.E."/>
            <person name="Barry K."/>
            <person name="Bills G."/>
            <person name="Bluhm B.H."/>
            <person name="Cannon C."/>
            <person name="Castanera R."/>
            <person name="Culley D.E."/>
            <person name="Daum C."/>
            <person name="Ezra D."/>
            <person name="Gonzalez J.B."/>
            <person name="Henrissat B."/>
            <person name="Kuo A."/>
            <person name="Liang C."/>
            <person name="Lipzen A."/>
            <person name="Lutzoni F."/>
            <person name="Magnuson J."/>
            <person name="Mondo S."/>
            <person name="Nolan M."/>
            <person name="Ohm R."/>
            <person name="Pangilinan J."/>
            <person name="Park H.-J."/>
            <person name="Ramirez L."/>
            <person name="Alfaro M."/>
            <person name="Sun H."/>
            <person name="Tritt A."/>
            <person name="Yoshinaga Y."/>
            <person name="Zwiers L.-H."/>
            <person name="Turgeon B.G."/>
            <person name="Goodwin S.B."/>
            <person name="Spatafora J.W."/>
            <person name="Crous P.W."/>
            <person name="Grigoriev I.V."/>
        </authorList>
    </citation>
    <scope>NUCLEOTIDE SEQUENCE</scope>
    <source>
        <strain evidence="3 5">CBS 781.70</strain>
    </source>
</reference>
<evidence type="ECO:0000313" key="3">
    <source>
        <dbReference type="EMBL" id="KAF1817387.1"/>
    </source>
</evidence>
<feature type="region of interest" description="Disordered" evidence="1">
    <location>
        <begin position="164"/>
        <end position="201"/>
    </location>
</feature>
<organism evidence="3">
    <name type="scientific">Eremomyces bilateralis CBS 781.70</name>
    <dbReference type="NCBI Taxonomy" id="1392243"/>
    <lineage>
        <taxon>Eukaryota</taxon>
        <taxon>Fungi</taxon>
        <taxon>Dikarya</taxon>
        <taxon>Ascomycota</taxon>
        <taxon>Pezizomycotina</taxon>
        <taxon>Dothideomycetes</taxon>
        <taxon>Dothideomycetes incertae sedis</taxon>
        <taxon>Eremomycetales</taxon>
        <taxon>Eremomycetaceae</taxon>
        <taxon>Eremomyces</taxon>
    </lineage>
</organism>
<name>A0A6G1GH04_9PEZI</name>
<dbReference type="GeneID" id="54422955"/>
<keyword evidence="2" id="KW-1133">Transmembrane helix</keyword>
<feature type="transmembrane region" description="Helical" evidence="2">
    <location>
        <begin position="135"/>
        <end position="161"/>
    </location>
</feature>
<keyword evidence="2" id="KW-0812">Transmembrane</keyword>